<dbReference type="Proteomes" id="UP000031843">
    <property type="component" value="Chromosome main"/>
</dbReference>
<dbReference type="AlphaFoldDB" id="A0A0C4Y9U9"/>
<dbReference type="STRING" id="68895.RR42_m1642"/>
<gene>
    <name evidence="1" type="ORF">RR42_m1642</name>
</gene>
<dbReference type="EMBL" id="CP010536">
    <property type="protein sequence ID" value="AJG19039.1"/>
    <property type="molecule type" value="Genomic_DNA"/>
</dbReference>
<name>A0A0C4Y9U9_9BURK</name>
<evidence type="ECO:0000313" key="1">
    <source>
        <dbReference type="EMBL" id="AJG19039.1"/>
    </source>
</evidence>
<dbReference type="KEGG" id="cbw:RR42_m1642"/>
<reference evidence="1 2" key="1">
    <citation type="journal article" date="2015" name="Genome Announc.">
        <title>Complete Genome Sequence of Cupriavidus basilensis 4G11, Isolated from the Oak Ridge Field Research Center Site.</title>
        <authorList>
            <person name="Ray J."/>
            <person name="Waters R.J."/>
            <person name="Skerker J.M."/>
            <person name="Kuehl J.V."/>
            <person name="Price M.N."/>
            <person name="Huang J."/>
            <person name="Chakraborty R."/>
            <person name="Arkin A.P."/>
            <person name="Deutschbauer A."/>
        </authorList>
    </citation>
    <scope>NUCLEOTIDE SEQUENCE [LARGE SCALE GENOMIC DNA]</scope>
    <source>
        <strain evidence="1">4G11</strain>
    </source>
</reference>
<proteinExistence type="predicted"/>
<evidence type="ECO:0000313" key="2">
    <source>
        <dbReference type="Proteomes" id="UP000031843"/>
    </source>
</evidence>
<dbReference type="OrthoDB" id="8970812at2"/>
<organism evidence="1 2">
    <name type="scientific">Cupriavidus basilensis</name>
    <dbReference type="NCBI Taxonomy" id="68895"/>
    <lineage>
        <taxon>Bacteria</taxon>
        <taxon>Pseudomonadati</taxon>
        <taxon>Pseudomonadota</taxon>
        <taxon>Betaproteobacteria</taxon>
        <taxon>Burkholderiales</taxon>
        <taxon>Burkholderiaceae</taxon>
        <taxon>Cupriavidus</taxon>
    </lineage>
</organism>
<protein>
    <submittedName>
        <fullName evidence="1">Uncharacterized protein</fullName>
    </submittedName>
</protein>
<dbReference type="RefSeq" id="WP_052494525.1">
    <property type="nucleotide sequence ID" value="NZ_CP010536.1"/>
</dbReference>
<keyword evidence="2" id="KW-1185">Reference proteome</keyword>
<accession>A0A0C4Y9U9</accession>
<sequence length="103" mass="11140">MRKQAKQSWEVGQQVKVGFLAGLTVIAKIPTPGDFAPDAYVLVRGEQFYAFVPHNGISKIEADEAREMVAEAKRLRAVAEGRAAEQADRVIATAKLAAELMAA</sequence>